<sequence length="123" mass="13128">MKFAFTILLALCLFAMTLAQSTAGIATTAPLLNATVALGSNYTIQWSVTDVNATTIESISLMQGNPLYLSVVIANILTNGSIPVSDLGYNWTVPTTLPPSTDYAFSFFGNNSGITYSPFFTLQ</sequence>
<dbReference type="InterPro" id="IPR018466">
    <property type="entry name" value="Kre9/Knh1-like_N"/>
</dbReference>
<evidence type="ECO:0000259" key="3">
    <source>
        <dbReference type="Pfam" id="PF10342"/>
    </source>
</evidence>
<organism evidence="4 5">
    <name type="scientific">Mucor saturninus</name>
    <dbReference type="NCBI Taxonomy" id="64648"/>
    <lineage>
        <taxon>Eukaryota</taxon>
        <taxon>Fungi</taxon>
        <taxon>Fungi incertae sedis</taxon>
        <taxon>Mucoromycota</taxon>
        <taxon>Mucoromycotina</taxon>
        <taxon>Mucoromycetes</taxon>
        <taxon>Mucorales</taxon>
        <taxon>Mucorineae</taxon>
        <taxon>Mucoraceae</taxon>
        <taxon>Mucor</taxon>
    </lineage>
</organism>
<keyword evidence="5" id="KW-1185">Reference proteome</keyword>
<name>A0A8H7V6Y0_9FUNG</name>
<dbReference type="InterPro" id="IPR052982">
    <property type="entry name" value="SRP1/TIP1-like"/>
</dbReference>
<evidence type="ECO:0000313" key="4">
    <source>
        <dbReference type="EMBL" id="KAG2209465.1"/>
    </source>
</evidence>
<dbReference type="PANTHER" id="PTHR40633:SF1">
    <property type="entry name" value="GPI ANCHORED SERINE-THREONINE RICH PROTEIN (AFU_ORTHOLOGUE AFUA_1G03630)"/>
    <property type="match status" value="1"/>
</dbReference>
<dbReference type="OrthoDB" id="2269410at2759"/>
<comment type="caution">
    <text evidence="4">The sequence shown here is derived from an EMBL/GenBank/DDBJ whole genome shotgun (WGS) entry which is preliminary data.</text>
</comment>
<dbReference type="Pfam" id="PF10342">
    <property type="entry name" value="Kre9_KNH"/>
    <property type="match status" value="1"/>
</dbReference>
<reference evidence="4" key="1">
    <citation type="submission" date="2020-12" db="EMBL/GenBank/DDBJ databases">
        <title>Metabolic potential, ecology and presence of endohyphal bacteria is reflected in genomic diversity of Mucoromycotina.</title>
        <authorList>
            <person name="Muszewska A."/>
            <person name="Okrasinska A."/>
            <person name="Steczkiewicz K."/>
            <person name="Drgas O."/>
            <person name="Orlowska M."/>
            <person name="Perlinska-Lenart U."/>
            <person name="Aleksandrzak-Piekarczyk T."/>
            <person name="Szatraj K."/>
            <person name="Zielenkiewicz U."/>
            <person name="Pilsyk S."/>
            <person name="Malc E."/>
            <person name="Mieczkowski P."/>
            <person name="Kruszewska J.S."/>
            <person name="Biernat P."/>
            <person name="Pawlowska J."/>
        </authorList>
    </citation>
    <scope>NUCLEOTIDE SEQUENCE</scope>
    <source>
        <strain evidence="4">WA0000017839</strain>
    </source>
</reference>
<proteinExistence type="predicted"/>
<feature type="domain" description="Yeast cell wall synthesis Kre9/Knh1-like N-terminal" evidence="3">
    <location>
        <begin position="30"/>
        <end position="122"/>
    </location>
</feature>
<gene>
    <name evidence="4" type="ORF">INT47_008308</name>
</gene>
<evidence type="ECO:0000313" key="5">
    <source>
        <dbReference type="Proteomes" id="UP000603453"/>
    </source>
</evidence>
<accession>A0A8H7V6Y0</accession>
<keyword evidence="1 2" id="KW-0732">Signal</keyword>
<protein>
    <recommendedName>
        <fullName evidence="3">Yeast cell wall synthesis Kre9/Knh1-like N-terminal domain-containing protein</fullName>
    </recommendedName>
</protein>
<evidence type="ECO:0000256" key="1">
    <source>
        <dbReference type="ARBA" id="ARBA00022729"/>
    </source>
</evidence>
<dbReference type="Proteomes" id="UP000603453">
    <property type="component" value="Unassembled WGS sequence"/>
</dbReference>
<dbReference type="EMBL" id="JAEPRD010000015">
    <property type="protein sequence ID" value="KAG2209465.1"/>
    <property type="molecule type" value="Genomic_DNA"/>
</dbReference>
<feature type="signal peptide" evidence="2">
    <location>
        <begin position="1"/>
        <end position="19"/>
    </location>
</feature>
<dbReference type="AlphaFoldDB" id="A0A8H7V6Y0"/>
<dbReference type="PANTHER" id="PTHR40633">
    <property type="entry name" value="MATRIX PROTEIN, PUTATIVE (AFU_ORTHOLOGUE AFUA_8G05410)-RELATED"/>
    <property type="match status" value="1"/>
</dbReference>
<evidence type="ECO:0000256" key="2">
    <source>
        <dbReference type="SAM" id="SignalP"/>
    </source>
</evidence>
<feature type="chain" id="PRO_5034518199" description="Yeast cell wall synthesis Kre9/Knh1-like N-terminal domain-containing protein" evidence="2">
    <location>
        <begin position="20"/>
        <end position="123"/>
    </location>
</feature>